<proteinExistence type="predicted"/>
<keyword evidence="1" id="KW-0732">Signal</keyword>
<organism evidence="2 3">
    <name type="scientific">Devosia neptuniae</name>
    <dbReference type="NCBI Taxonomy" id="191302"/>
    <lineage>
        <taxon>Bacteria</taxon>
        <taxon>Pseudomonadati</taxon>
        <taxon>Pseudomonadota</taxon>
        <taxon>Alphaproteobacteria</taxon>
        <taxon>Hyphomicrobiales</taxon>
        <taxon>Devosiaceae</taxon>
        <taxon>Devosia</taxon>
    </lineage>
</organism>
<keyword evidence="3" id="KW-1185">Reference proteome</keyword>
<evidence type="ECO:0000256" key="1">
    <source>
        <dbReference type="SAM" id="SignalP"/>
    </source>
</evidence>
<protein>
    <submittedName>
        <fullName evidence="2">Uncharacterized protein</fullName>
    </submittedName>
</protein>
<evidence type="ECO:0000313" key="3">
    <source>
        <dbReference type="Proteomes" id="UP001061862"/>
    </source>
</evidence>
<feature type="signal peptide" evidence="1">
    <location>
        <begin position="1"/>
        <end position="20"/>
    </location>
</feature>
<dbReference type="RefSeq" id="WP_262168164.1">
    <property type="nucleotide sequence ID" value="NZ_CP104965.1"/>
</dbReference>
<sequence>MIRLPVLAATLALLAGPAFAQDTGPLGDKVGQFVGSGEGELSAEITHLQNDVYAISITTTVPMENDIPGCGGGINGEMIMDEAGGNFFVENEDYEANSTSPLTNERYCEIGVNFDEDGFLNLEERSGCISYHGASCGFSGQLISVNAIN</sequence>
<accession>A0ABY6CBI7</accession>
<dbReference type="EMBL" id="CP104965">
    <property type="protein sequence ID" value="UXN69604.1"/>
    <property type="molecule type" value="Genomic_DNA"/>
</dbReference>
<gene>
    <name evidence="2" type="ORF">N8A98_20660</name>
</gene>
<evidence type="ECO:0000313" key="2">
    <source>
        <dbReference type="EMBL" id="UXN69604.1"/>
    </source>
</evidence>
<dbReference type="Proteomes" id="UP001061862">
    <property type="component" value="Chromosome"/>
</dbReference>
<feature type="chain" id="PRO_5046997922" evidence="1">
    <location>
        <begin position="21"/>
        <end position="149"/>
    </location>
</feature>
<name>A0ABY6CBI7_9HYPH</name>
<reference evidence="2 3" key="1">
    <citation type="submission" date="2022-09" db="EMBL/GenBank/DDBJ databases">
        <title>Interaction between co-microsymbionts with complementary sets of symbiotic genes in legume-rhizobium systems.</title>
        <authorList>
            <person name="Safronova V."/>
            <person name="Sazanova A."/>
            <person name="Afonin A."/>
            <person name="Chirak E."/>
        </authorList>
    </citation>
    <scope>NUCLEOTIDE SEQUENCE [LARGE SCALE GENOMIC DNA]</scope>
    <source>
        <strain evidence="2 3">A18/4-1</strain>
    </source>
</reference>